<accession>A0A0A9FW97</accession>
<dbReference type="EMBL" id="GBRH01183315">
    <property type="protein sequence ID" value="JAE14581.1"/>
    <property type="molecule type" value="Transcribed_RNA"/>
</dbReference>
<reference evidence="1" key="2">
    <citation type="journal article" date="2015" name="Data Brief">
        <title>Shoot transcriptome of the giant reed, Arundo donax.</title>
        <authorList>
            <person name="Barrero R.A."/>
            <person name="Guerrero F.D."/>
            <person name="Moolhuijzen P."/>
            <person name="Goolsby J.A."/>
            <person name="Tidwell J."/>
            <person name="Bellgard S.E."/>
            <person name="Bellgard M.I."/>
        </authorList>
    </citation>
    <scope>NUCLEOTIDE SEQUENCE</scope>
    <source>
        <tissue evidence="1">Shoot tissue taken approximately 20 cm above the soil surface</tissue>
    </source>
</reference>
<proteinExistence type="predicted"/>
<evidence type="ECO:0000313" key="1">
    <source>
        <dbReference type="EMBL" id="JAE14581.1"/>
    </source>
</evidence>
<organism evidence="1">
    <name type="scientific">Arundo donax</name>
    <name type="common">Giant reed</name>
    <name type="synonym">Donax arundinaceus</name>
    <dbReference type="NCBI Taxonomy" id="35708"/>
    <lineage>
        <taxon>Eukaryota</taxon>
        <taxon>Viridiplantae</taxon>
        <taxon>Streptophyta</taxon>
        <taxon>Embryophyta</taxon>
        <taxon>Tracheophyta</taxon>
        <taxon>Spermatophyta</taxon>
        <taxon>Magnoliopsida</taxon>
        <taxon>Liliopsida</taxon>
        <taxon>Poales</taxon>
        <taxon>Poaceae</taxon>
        <taxon>PACMAD clade</taxon>
        <taxon>Arundinoideae</taxon>
        <taxon>Arundineae</taxon>
        <taxon>Arundo</taxon>
    </lineage>
</organism>
<sequence>MDRRGMGVAI</sequence>
<protein>
    <submittedName>
        <fullName evidence="1">Uncharacterized protein</fullName>
    </submittedName>
</protein>
<name>A0A0A9FW97_ARUDO</name>
<reference evidence="1" key="1">
    <citation type="submission" date="2014-09" db="EMBL/GenBank/DDBJ databases">
        <authorList>
            <person name="Magalhaes I.L.F."/>
            <person name="Oliveira U."/>
            <person name="Santos F.R."/>
            <person name="Vidigal T.H.D.A."/>
            <person name="Brescovit A.D."/>
            <person name="Santos A.J."/>
        </authorList>
    </citation>
    <scope>NUCLEOTIDE SEQUENCE</scope>
    <source>
        <tissue evidence="1">Shoot tissue taken approximately 20 cm above the soil surface</tissue>
    </source>
</reference>